<gene>
    <name evidence="3" type="ORF">GCM10009560_54530</name>
</gene>
<sequence>MSEHDAEAISRTPQTTATMTDFNAKIVAEFRENAGKVGGHFEGFSLLLMTTTGAKSGKQSISPVMYVADDDRYLVVASNAGADRHPSWYHNLLANPDLTVEVGTETFAAKAEQVEDTERDAIYNRFVEVAPQFAEYQKGTSRRIPVLALHRSA</sequence>
<comment type="catalytic activity">
    <reaction evidence="2">
        <text>oxidized coenzyme F420-(gamma-L-Glu)(n) + a quinol + H(+) = reduced coenzyme F420-(gamma-L-Glu)(n) + a quinone</text>
        <dbReference type="Rhea" id="RHEA:39663"/>
        <dbReference type="Rhea" id="RHEA-COMP:12939"/>
        <dbReference type="Rhea" id="RHEA-COMP:14378"/>
        <dbReference type="ChEBI" id="CHEBI:15378"/>
        <dbReference type="ChEBI" id="CHEBI:24646"/>
        <dbReference type="ChEBI" id="CHEBI:132124"/>
        <dbReference type="ChEBI" id="CHEBI:133980"/>
        <dbReference type="ChEBI" id="CHEBI:139511"/>
    </reaction>
</comment>
<evidence type="ECO:0000313" key="4">
    <source>
        <dbReference type="Proteomes" id="UP001501578"/>
    </source>
</evidence>
<keyword evidence="4" id="KW-1185">Reference proteome</keyword>
<comment type="similarity">
    <text evidence="1">Belongs to the F420H(2)-dependent quinone reductase family.</text>
</comment>
<dbReference type="InterPro" id="IPR012349">
    <property type="entry name" value="Split_barrel_FMN-bd"/>
</dbReference>
<reference evidence="3 4" key="1">
    <citation type="journal article" date="2019" name="Int. J. Syst. Evol. Microbiol.">
        <title>The Global Catalogue of Microorganisms (GCM) 10K type strain sequencing project: providing services to taxonomists for standard genome sequencing and annotation.</title>
        <authorList>
            <consortium name="The Broad Institute Genomics Platform"/>
            <consortium name="The Broad Institute Genome Sequencing Center for Infectious Disease"/>
            <person name="Wu L."/>
            <person name="Ma J."/>
        </authorList>
    </citation>
    <scope>NUCLEOTIDE SEQUENCE [LARGE SCALE GENOMIC DNA]</scope>
    <source>
        <strain evidence="3 4">JCM 11136</strain>
    </source>
</reference>
<accession>A0ABN1QGP0</accession>
<dbReference type="SUPFAM" id="SSF50475">
    <property type="entry name" value="FMN-binding split barrel"/>
    <property type="match status" value="1"/>
</dbReference>
<proteinExistence type="inferred from homology"/>
<dbReference type="PANTHER" id="PTHR39428:SF1">
    <property type="entry name" value="F420H(2)-DEPENDENT QUINONE REDUCTASE RV1261C"/>
    <property type="match status" value="1"/>
</dbReference>
<evidence type="ECO:0000256" key="2">
    <source>
        <dbReference type="ARBA" id="ARBA00049106"/>
    </source>
</evidence>
<dbReference type="EMBL" id="BAAAHQ010000032">
    <property type="protein sequence ID" value="GAA0942118.1"/>
    <property type="molecule type" value="Genomic_DNA"/>
</dbReference>
<dbReference type="NCBIfam" id="TIGR00026">
    <property type="entry name" value="hi_GC_TIGR00026"/>
    <property type="match status" value="1"/>
</dbReference>
<organism evidence="3 4">
    <name type="scientific">Nonomuraea longicatena</name>
    <dbReference type="NCBI Taxonomy" id="83682"/>
    <lineage>
        <taxon>Bacteria</taxon>
        <taxon>Bacillati</taxon>
        <taxon>Actinomycetota</taxon>
        <taxon>Actinomycetes</taxon>
        <taxon>Streptosporangiales</taxon>
        <taxon>Streptosporangiaceae</taxon>
        <taxon>Nonomuraea</taxon>
    </lineage>
</organism>
<dbReference type="PANTHER" id="PTHR39428">
    <property type="entry name" value="F420H(2)-DEPENDENT QUINONE REDUCTASE RV1261C"/>
    <property type="match status" value="1"/>
</dbReference>
<comment type="caution">
    <text evidence="3">The sequence shown here is derived from an EMBL/GenBank/DDBJ whole genome shotgun (WGS) entry which is preliminary data.</text>
</comment>
<protein>
    <submittedName>
        <fullName evidence="3">Nitroreductase family deazaflavin-dependent oxidoreductase</fullName>
    </submittedName>
</protein>
<evidence type="ECO:0000256" key="1">
    <source>
        <dbReference type="ARBA" id="ARBA00008710"/>
    </source>
</evidence>
<dbReference type="Gene3D" id="2.30.110.10">
    <property type="entry name" value="Electron Transport, Fmn-binding Protein, Chain A"/>
    <property type="match status" value="1"/>
</dbReference>
<evidence type="ECO:0000313" key="3">
    <source>
        <dbReference type="EMBL" id="GAA0942118.1"/>
    </source>
</evidence>
<dbReference type="Proteomes" id="UP001501578">
    <property type="component" value="Unassembled WGS sequence"/>
</dbReference>
<dbReference type="Pfam" id="PF04075">
    <property type="entry name" value="F420H2_quin_red"/>
    <property type="match status" value="1"/>
</dbReference>
<name>A0ABN1QGP0_9ACTN</name>
<dbReference type="InterPro" id="IPR004378">
    <property type="entry name" value="F420H2_quin_Rdtase"/>
</dbReference>